<dbReference type="GO" id="GO:0006271">
    <property type="term" value="P:DNA strand elongation involved in DNA replication"/>
    <property type="evidence" value="ECO:0007669"/>
    <property type="project" value="TreeGrafter"/>
</dbReference>
<dbReference type="AlphaFoldDB" id="X1MWM8"/>
<dbReference type="Gene3D" id="3.10.150.10">
    <property type="entry name" value="DNA Polymerase III, subunit A, domain 2"/>
    <property type="match status" value="1"/>
</dbReference>
<reference evidence="2" key="1">
    <citation type="journal article" date="2014" name="Front. Microbiol.">
        <title>High frequency of phylogenetically diverse reductive dehalogenase-homologous genes in deep subseafloor sedimentary metagenomes.</title>
        <authorList>
            <person name="Kawai M."/>
            <person name="Futagami T."/>
            <person name="Toyoda A."/>
            <person name="Takaki Y."/>
            <person name="Nishi S."/>
            <person name="Hori S."/>
            <person name="Arai W."/>
            <person name="Tsubouchi T."/>
            <person name="Morono Y."/>
            <person name="Uchiyama I."/>
            <person name="Ito T."/>
            <person name="Fujiyama A."/>
            <person name="Inagaki F."/>
            <person name="Takami H."/>
        </authorList>
    </citation>
    <scope>NUCLEOTIDE SEQUENCE</scope>
    <source>
        <strain evidence="2">Expedition CK06-06</strain>
    </source>
</reference>
<dbReference type="GO" id="GO:0003677">
    <property type="term" value="F:DNA binding"/>
    <property type="evidence" value="ECO:0007669"/>
    <property type="project" value="UniProtKB-KW"/>
</dbReference>
<dbReference type="InterPro" id="IPR001001">
    <property type="entry name" value="DNA_polIII_beta"/>
</dbReference>
<name>X1MWM8_9ZZZZ</name>
<feature type="non-terminal residue" evidence="2">
    <location>
        <position position="252"/>
    </location>
</feature>
<organism evidence="2">
    <name type="scientific">marine sediment metagenome</name>
    <dbReference type="NCBI Taxonomy" id="412755"/>
    <lineage>
        <taxon>unclassified sequences</taxon>
        <taxon>metagenomes</taxon>
        <taxon>ecological metagenomes</taxon>
    </lineage>
</organism>
<dbReference type="PANTHER" id="PTHR30478:SF0">
    <property type="entry name" value="BETA SLIDING CLAMP"/>
    <property type="match status" value="1"/>
</dbReference>
<sequence length="252" mass="27083">MDIQVARFRQTLELLKPAVARDPKIKSLGSVLLKDGKAIATNLETMVITAVPEVDLTTLVPLKEVNEVLKFTPGLELLTIKSKPGKLSLAWADGSASFPVEDSGSFPDVPEFTPETEGSLNIDALIPALVRVLPYAATDSTRPVLAGVTLILGDPVEVAAGDGYRMADQVLPLAFPKHNIVIIPSSSVAVLKHLWEKTPRTPPPVEALVPALLAKKFAMVAFDGKLGLRFEFDKGTTAIVHLVDGQPPDWLK</sequence>
<evidence type="ECO:0000256" key="1">
    <source>
        <dbReference type="ARBA" id="ARBA00023125"/>
    </source>
</evidence>
<evidence type="ECO:0000313" key="2">
    <source>
        <dbReference type="EMBL" id="GAI35688.1"/>
    </source>
</evidence>
<comment type="caution">
    <text evidence="2">The sequence shown here is derived from an EMBL/GenBank/DDBJ whole genome shotgun (WGS) entry which is preliminary data.</text>
</comment>
<accession>X1MWM8</accession>
<proteinExistence type="predicted"/>
<dbReference type="PANTHER" id="PTHR30478">
    <property type="entry name" value="DNA POLYMERASE III SUBUNIT BETA"/>
    <property type="match status" value="1"/>
</dbReference>
<gene>
    <name evidence="2" type="ORF">S06H3_38317</name>
</gene>
<dbReference type="GO" id="GO:0009360">
    <property type="term" value="C:DNA polymerase III complex"/>
    <property type="evidence" value="ECO:0007669"/>
    <property type="project" value="InterPro"/>
</dbReference>
<keyword evidence="1" id="KW-0238">DNA-binding</keyword>
<dbReference type="EMBL" id="BARV01023346">
    <property type="protein sequence ID" value="GAI35688.1"/>
    <property type="molecule type" value="Genomic_DNA"/>
</dbReference>
<protein>
    <submittedName>
        <fullName evidence="2">Uncharacterized protein</fullName>
    </submittedName>
</protein>